<evidence type="ECO:0000256" key="6">
    <source>
        <dbReference type="ARBA" id="ARBA00022630"/>
    </source>
</evidence>
<evidence type="ECO:0000256" key="1">
    <source>
        <dbReference type="ARBA" id="ARBA00001974"/>
    </source>
</evidence>
<evidence type="ECO:0000259" key="14">
    <source>
        <dbReference type="Pfam" id="PF00890"/>
    </source>
</evidence>
<keyword evidence="7" id="KW-0662">Pyridine nucleotide biosynthesis</keyword>
<feature type="region of interest" description="Disordered" evidence="13">
    <location>
        <begin position="559"/>
        <end position="617"/>
    </location>
</feature>
<accession>A0ABP7CLP0</accession>
<dbReference type="InterPro" id="IPR037099">
    <property type="entry name" value="Fum_R/Succ_DH_flav-like_C_sf"/>
</dbReference>
<comment type="function">
    <text evidence="10">Catalyzes the oxidation of L-aspartate to iminoaspartate, the first step in the de novo biosynthesis of NAD(+).</text>
</comment>
<evidence type="ECO:0000256" key="9">
    <source>
        <dbReference type="ARBA" id="ARBA00023002"/>
    </source>
</evidence>
<dbReference type="EC" id="1.4.3.16" evidence="4"/>
<feature type="region of interest" description="Disordered" evidence="13">
    <location>
        <begin position="172"/>
        <end position="225"/>
    </location>
</feature>
<dbReference type="EMBL" id="BAABCJ010000001">
    <property type="protein sequence ID" value="GAA3692878.1"/>
    <property type="molecule type" value="Genomic_DNA"/>
</dbReference>
<evidence type="ECO:0000256" key="7">
    <source>
        <dbReference type="ARBA" id="ARBA00022642"/>
    </source>
</evidence>
<dbReference type="SUPFAM" id="SSF46977">
    <property type="entry name" value="Succinate dehydrogenase/fumarate reductase flavoprotein C-terminal domain"/>
    <property type="match status" value="1"/>
</dbReference>
<evidence type="ECO:0000256" key="10">
    <source>
        <dbReference type="ARBA" id="ARBA00029426"/>
    </source>
</evidence>
<dbReference type="Proteomes" id="UP001501536">
    <property type="component" value="Unassembled WGS sequence"/>
</dbReference>
<evidence type="ECO:0000256" key="4">
    <source>
        <dbReference type="ARBA" id="ARBA00012173"/>
    </source>
</evidence>
<keyword evidence="9" id="KW-0560">Oxidoreductase</keyword>
<comment type="catalytic activity">
    <reaction evidence="12">
        <text>L-aspartate + O2 = iminosuccinate + H2O2</text>
        <dbReference type="Rhea" id="RHEA:25876"/>
        <dbReference type="ChEBI" id="CHEBI:15379"/>
        <dbReference type="ChEBI" id="CHEBI:16240"/>
        <dbReference type="ChEBI" id="CHEBI:29991"/>
        <dbReference type="ChEBI" id="CHEBI:77875"/>
        <dbReference type="EC" id="1.4.3.16"/>
    </reaction>
    <physiologicalReaction direction="left-to-right" evidence="12">
        <dbReference type="Rhea" id="RHEA:25877"/>
    </physiologicalReaction>
</comment>
<dbReference type="Gene3D" id="3.50.50.60">
    <property type="entry name" value="FAD/NAD(P)-binding domain"/>
    <property type="match status" value="1"/>
</dbReference>
<protein>
    <recommendedName>
        <fullName evidence="5">L-aspartate oxidase</fullName>
        <ecNumber evidence="4">1.4.3.16</ecNumber>
    </recommendedName>
    <alternativeName>
        <fullName evidence="11">Quinolinate synthase B</fullName>
    </alternativeName>
</protein>
<evidence type="ECO:0000256" key="2">
    <source>
        <dbReference type="ARBA" id="ARBA00004950"/>
    </source>
</evidence>
<dbReference type="InterPro" id="IPR036188">
    <property type="entry name" value="FAD/NAD-bd_sf"/>
</dbReference>
<evidence type="ECO:0000256" key="12">
    <source>
        <dbReference type="ARBA" id="ARBA00048305"/>
    </source>
</evidence>
<keyword evidence="6" id="KW-0285">Flavoprotein</keyword>
<dbReference type="SUPFAM" id="SSF56425">
    <property type="entry name" value="Succinate dehydrogenase/fumarate reductase flavoprotein, catalytic domain"/>
    <property type="match status" value="1"/>
</dbReference>
<gene>
    <name evidence="16" type="primary">nadB</name>
    <name evidence="16" type="ORF">GCM10022377_01690</name>
</gene>
<keyword evidence="8" id="KW-0274">FAD</keyword>
<dbReference type="Pfam" id="PF00890">
    <property type="entry name" value="FAD_binding_2"/>
    <property type="match status" value="1"/>
</dbReference>
<comment type="cofactor">
    <cofactor evidence="1">
        <name>FAD</name>
        <dbReference type="ChEBI" id="CHEBI:57692"/>
    </cofactor>
</comment>
<sequence length="617" mass="63512">MAAHETRLIVVGSGLAGLYAAIAAAGRGLPVTLVTKDRLRDSNTWYAQGGISAVAPVPLAAPGDSVGSHVEDTLRAGAFAGDEAAVRALCSEAWEHCARLIGHGVDFDRHAADPERYALGLEGAHRHPRILHHRGDATGRGIASALIAVVRRLAARGRIELREHAFVTDLLVEPASTPGPPGGTRDDAAAPSLRGVVGPGSVTGVRLADDGGAPHGRPRGGSRSLHGRVLLATGGIGRLYPHTTNPAGATGDGAALALRAGRRLGVALDLADAEFVQFHPTLWRPEGGPPLMITEAVRGEGAYLRNRRGERFMPGRHPEAELAPRDIVARAIHAERARTGAVYLDARHLAGRGLAARFPTIAAALGGQGLDLERDLVPVAEAQHYWMGGIATDLAGRTALPGLWAAGETACTGVHGANRLASNSLLEALVFAWRAVADIAAPSPASTAGLAGDVAAADSSPLRSTGTGTAPCPGVNAAVPGHPGAVPAAGGWEDLHAITGTYLAVERDEPGLARAQAGLAAMEAALLAERDDAWPRDRYELLNAVQVAHRIAVAARRRTESIGAHHRSDARPADPAAPAVPTAADTPASRATASRTEPSLAPAPAAGATREDHLAHV</sequence>
<dbReference type="PANTHER" id="PTHR42716:SF2">
    <property type="entry name" value="L-ASPARTATE OXIDASE, CHLOROPLASTIC"/>
    <property type="match status" value="1"/>
</dbReference>
<comment type="pathway">
    <text evidence="2">Cofactor biosynthesis; NAD(+) biosynthesis; iminoaspartate from L-aspartate (oxidase route): step 1/1.</text>
</comment>
<comment type="similarity">
    <text evidence="3">Belongs to the FAD-dependent oxidoreductase 2 family. NadB subfamily.</text>
</comment>
<proteinExistence type="inferred from homology"/>
<dbReference type="PANTHER" id="PTHR42716">
    <property type="entry name" value="L-ASPARTATE OXIDASE"/>
    <property type="match status" value="1"/>
</dbReference>
<evidence type="ECO:0000256" key="5">
    <source>
        <dbReference type="ARBA" id="ARBA00021901"/>
    </source>
</evidence>
<evidence type="ECO:0000256" key="11">
    <source>
        <dbReference type="ARBA" id="ARBA00030386"/>
    </source>
</evidence>
<feature type="domain" description="Fumarate reductase/succinate dehydrogenase flavoprotein-like C-terminal" evidence="15">
    <location>
        <begin position="494"/>
        <end position="571"/>
    </location>
</feature>
<dbReference type="InterPro" id="IPR027477">
    <property type="entry name" value="Succ_DH/fumarate_Rdtase_cat_sf"/>
</dbReference>
<evidence type="ECO:0000256" key="3">
    <source>
        <dbReference type="ARBA" id="ARBA00008562"/>
    </source>
</evidence>
<dbReference type="Gene3D" id="3.90.700.10">
    <property type="entry name" value="Succinate dehydrogenase/fumarate reductase flavoprotein, catalytic domain"/>
    <property type="match status" value="1"/>
</dbReference>
<dbReference type="Gene3D" id="1.20.58.100">
    <property type="entry name" value="Fumarate reductase/succinate dehydrogenase flavoprotein-like, C-terminal domain"/>
    <property type="match status" value="1"/>
</dbReference>
<organism evidence="16 17">
    <name type="scientific">Zhihengliuella alba</name>
    <dbReference type="NCBI Taxonomy" id="547018"/>
    <lineage>
        <taxon>Bacteria</taxon>
        <taxon>Bacillati</taxon>
        <taxon>Actinomycetota</taxon>
        <taxon>Actinomycetes</taxon>
        <taxon>Micrococcales</taxon>
        <taxon>Micrococcaceae</taxon>
        <taxon>Zhihengliuella</taxon>
    </lineage>
</organism>
<comment type="caution">
    <text evidence="16">The sequence shown here is derived from an EMBL/GenBank/DDBJ whole genome shotgun (WGS) entry which is preliminary data.</text>
</comment>
<feature type="compositionally biased region" description="Low complexity" evidence="13">
    <location>
        <begin position="573"/>
        <end position="588"/>
    </location>
</feature>
<evidence type="ECO:0000256" key="8">
    <source>
        <dbReference type="ARBA" id="ARBA00022827"/>
    </source>
</evidence>
<dbReference type="InterPro" id="IPR005288">
    <property type="entry name" value="NadB"/>
</dbReference>
<keyword evidence="17" id="KW-1185">Reference proteome</keyword>
<reference evidence="17" key="1">
    <citation type="journal article" date="2019" name="Int. J. Syst. Evol. Microbiol.">
        <title>The Global Catalogue of Microorganisms (GCM) 10K type strain sequencing project: providing services to taxonomists for standard genome sequencing and annotation.</title>
        <authorList>
            <consortium name="The Broad Institute Genomics Platform"/>
            <consortium name="The Broad Institute Genome Sequencing Center for Infectious Disease"/>
            <person name="Wu L."/>
            <person name="Ma J."/>
        </authorList>
    </citation>
    <scope>NUCLEOTIDE SEQUENCE [LARGE SCALE GENOMIC DNA]</scope>
    <source>
        <strain evidence="17">JCM 16961</strain>
    </source>
</reference>
<evidence type="ECO:0000313" key="16">
    <source>
        <dbReference type="EMBL" id="GAA3692878.1"/>
    </source>
</evidence>
<feature type="domain" description="FAD-dependent oxidoreductase 2 FAD-binding" evidence="14">
    <location>
        <begin position="8"/>
        <end position="425"/>
    </location>
</feature>
<dbReference type="SUPFAM" id="SSF51905">
    <property type="entry name" value="FAD/NAD(P)-binding domain"/>
    <property type="match status" value="1"/>
</dbReference>
<dbReference type="PRINTS" id="PR00368">
    <property type="entry name" value="FADPNR"/>
</dbReference>
<name>A0ABP7CLP0_9MICC</name>
<evidence type="ECO:0000313" key="17">
    <source>
        <dbReference type="Proteomes" id="UP001501536"/>
    </source>
</evidence>
<dbReference type="InterPro" id="IPR015939">
    <property type="entry name" value="Fum_Rdtase/Succ_DH_flav-like_C"/>
</dbReference>
<dbReference type="InterPro" id="IPR003953">
    <property type="entry name" value="FAD-dep_OxRdtase_2_FAD-bd"/>
</dbReference>
<evidence type="ECO:0000259" key="15">
    <source>
        <dbReference type="Pfam" id="PF02910"/>
    </source>
</evidence>
<dbReference type="RefSeq" id="WP_344878607.1">
    <property type="nucleotide sequence ID" value="NZ_BAABCJ010000001.1"/>
</dbReference>
<evidence type="ECO:0000256" key="13">
    <source>
        <dbReference type="SAM" id="MobiDB-lite"/>
    </source>
</evidence>
<dbReference type="Pfam" id="PF02910">
    <property type="entry name" value="Succ_DH_flav_C"/>
    <property type="match status" value="1"/>
</dbReference>